<accession>A0A3D8IVE3</accession>
<proteinExistence type="predicted"/>
<dbReference type="PANTHER" id="PTHR42781:SF4">
    <property type="entry name" value="SPERMIDINE_PUTRESCINE IMPORT ATP-BINDING PROTEIN POTA"/>
    <property type="match status" value="1"/>
</dbReference>
<keyword evidence="1" id="KW-0813">Transport</keyword>
<reference evidence="5 6" key="1">
    <citation type="submission" date="2018-04" db="EMBL/GenBank/DDBJ databases">
        <title>Novel Campyloabacter and Helicobacter Species and Strains.</title>
        <authorList>
            <person name="Mannion A.J."/>
            <person name="Shen Z."/>
            <person name="Fox J.G."/>
        </authorList>
    </citation>
    <scope>NUCLEOTIDE SEQUENCE [LARGE SCALE GENOMIC DNA]</scope>
    <source>
        <strain evidence="5 6">ATCC 700242</strain>
    </source>
</reference>
<dbReference type="PANTHER" id="PTHR42781">
    <property type="entry name" value="SPERMIDINE/PUTRESCINE IMPORT ATP-BINDING PROTEIN POTA"/>
    <property type="match status" value="1"/>
</dbReference>
<dbReference type="Proteomes" id="UP000257067">
    <property type="component" value="Unassembled WGS sequence"/>
</dbReference>
<gene>
    <name evidence="5" type="ORF">CQA62_03665</name>
</gene>
<dbReference type="InterPro" id="IPR027417">
    <property type="entry name" value="P-loop_NTPase"/>
</dbReference>
<dbReference type="Pfam" id="PF00005">
    <property type="entry name" value="ABC_tran"/>
    <property type="match status" value="1"/>
</dbReference>
<dbReference type="AlphaFoldDB" id="A0A3D8IVE3"/>
<dbReference type="InterPro" id="IPR017871">
    <property type="entry name" value="ABC_transporter-like_CS"/>
</dbReference>
<keyword evidence="6" id="KW-1185">Reference proteome</keyword>
<evidence type="ECO:0000256" key="2">
    <source>
        <dbReference type="ARBA" id="ARBA00022741"/>
    </source>
</evidence>
<dbReference type="Gene3D" id="3.40.50.300">
    <property type="entry name" value="P-loop containing nucleotide triphosphate hydrolases"/>
    <property type="match status" value="1"/>
</dbReference>
<dbReference type="PROSITE" id="PS00211">
    <property type="entry name" value="ABC_TRANSPORTER_1"/>
    <property type="match status" value="1"/>
</dbReference>
<evidence type="ECO:0000259" key="4">
    <source>
        <dbReference type="PROSITE" id="PS50893"/>
    </source>
</evidence>
<dbReference type="EMBL" id="NXLU01000003">
    <property type="protein sequence ID" value="RDU69249.1"/>
    <property type="molecule type" value="Genomic_DNA"/>
</dbReference>
<organism evidence="5 6">
    <name type="scientific">Helicobacter cholecystus</name>
    <dbReference type="NCBI Taxonomy" id="45498"/>
    <lineage>
        <taxon>Bacteria</taxon>
        <taxon>Pseudomonadati</taxon>
        <taxon>Campylobacterota</taxon>
        <taxon>Epsilonproteobacteria</taxon>
        <taxon>Campylobacterales</taxon>
        <taxon>Helicobacteraceae</taxon>
        <taxon>Helicobacter</taxon>
    </lineage>
</organism>
<dbReference type="GO" id="GO:0005524">
    <property type="term" value="F:ATP binding"/>
    <property type="evidence" value="ECO:0007669"/>
    <property type="project" value="UniProtKB-KW"/>
</dbReference>
<dbReference type="InterPro" id="IPR003593">
    <property type="entry name" value="AAA+_ATPase"/>
</dbReference>
<dbReference type="SMART" id="SM00382">
    <property type="entry name" value="AAA"/>
    <property type="match status" value="1"/>
</dbReference>
<dbReference type="SUPFAM" id="SSF52540">
    <property type="entry name" value="P-loop containing nucleoside triphosphate hydrolases"/>
    <property type="match status" value="1"/>
</dbReference>
<dbReference type="InterPro" id="IPR003439">
    <property type="entry name" value="ABC_transporter-like_ATP-bd"/>
</dbReference>
<dbReference type="RefSeq" id="WP_104725087.1">
    <property type="nucleotide sequence ID" value="NZ_FZNE01000015.1"/>
</dbReference>
<dbReference type="PROSITE" id="PS50893">
    <property type="entry name" value="ABC_TRANSPORTER_2"/>
    <property type="match status" value="1"/>
</dbReference>
<name>A0A3D8IVE3_9HELI</name>
<keyword evidence="2" id="KW-0547">Nucleotide-binding</keyword>
<dbReference type="InterPro" id="IPR050093">
    <property type="entry name" value="ABC_SmlMolc_Importer"/>
</dbReference>
<evidence type="ECO:0000256" key="1">
    <source>
        <dbReference type="ARBA" id="ARBA00022448"/>
    </source>
</evidence>
<sequence length="288" mass="32197">MIEFDFYKSLHGISGDFNLEVRAQISQGHRIAIFGKSGAGKSTILKIIAGMQQISSGILKVDGEIWDDAKKFLPPQKRGVGYVFQDYSLFPHLSVYENIAYGKNAQKKRVDDLLEMMELIQLRDVKPSKLSGGQAQRVAIARALANSPKILLFDEPFSALDNTIKNKLILEVLQLQKELNFTLIFVSHDIAEVYTLAQEVFVLQEGKFSSHSSPRGTFAKHNIQLIAQILEIRNNALLSEICMLIGGEVMNFVVHPSEIEGIEVGESVEVVLKSFSPMVRKIKSSFEE</sequence>
<dbReference type="GO" id="GO:0016887">
    <property type="term" value="F:ATP hydrolysis activity"/>
    <property type="evidence" value="ECO:0007669"/>
    <property type="project" value="InterPro"/>
</dbReference>
<evidence type="ECO:0000313" key="5">
    <source>
        <dbReference type="EMBL" id="RDU69249.1"/>
    </source>
</evidence>
<dbReference type="OrthoDB" id="9814623at2"/>
<keyword evidence="3 5" id="KW-0067">ATP-binding</keyword>
<feature type="domain" description="ABC transporter" evidence="4">
    <location>
        <begin position="1"/>
        <end position="230"/>
    </location>
</feature>
<comment type="caution">
    <text evidence="5">The sequence shown here is derived from an EMBL/GenBank/DDBJ whole genome shotgun (WGS) entry which is preliminary data.</text>
</comment>
<evidence type="ECO:0000256" key="3">
    <source>
        <dbReference type="ARBA" id="ARBA00022840"/>
    </source>
</evidence>
<evidence type="ECO:0000313" key="6">
    <source>
        <dbReference type="Proteomes" id="UP000257067"/>
    </source>
</evidence>
<protein>
    <submittedName>
        <fullName evidence="5">Molybdenum ABC transporter ATP-binding protein</fullName>
    </submittedName>
</protein>